<accession>A0A365KM75</accession>
<protein>
    <submittedName>
        <fullName evidence="1">Uncharacterized protein</fullName>
    </submittedName>
</protein>
<dbReference type="Proteomes" id="UP000251002">
    <property type="component" value="Unassembled WGS sequence"/>
</dbReference>
<dbReference type="AlphaFoldDB" id="A0A365KM75"/>
<reference evidence="1 2" key="1">
    <citation type="submission" date="2018-06" db="EMBL/GenBank/DDBJ databases">
        <title>The draft genome sequences of strains SCU63 and S1.</title>
        <authorList>
            <person name="Gan L."/>
        </authorList>
    </citation>
    <scope>NUCLEOTIDE SEQUENCE [LARGE SCALE GENOMIC DNA]</scope>
    <source>
        <strain evidence="1 2">SCU63</strain>
    </source>
</reference>
<dbReference type="RefSeq" id="WP_112224711.1">
    <property type="nucleotide sequence ID" value="NZ_CP047673.1"/>
</dbReference>
<name>A0A365KM75_9BACL</name>
<evidence type="ECO:0000313" key="2">
    <source>
        <dbReference type="Proteomes" id="UP000251002"/>
    </source>
</evidence>
<sequence length="115" mass="12626">MAEINQYGYQKIREFILANWNYLEVRTPTGTVLKRFGTADGLVITGTGTTQTIEYKVVISGSDAKFANQVVGRSVVFDSATGINAIATESFTSFTFESADDELTIIHKLQVPQVL</sequence>
<evidence type="ECO:0000313" key="1">
    <source>
        <dbReference type="EMBL" id="RAZ74152.1"/>
    </source>
</evidence>
<comment type="caution">
    <text evidence="1">The sequence shown here is derived from an EMBL/GenBank/DDBJ whole genome shotgun (WGS) entry which is preliminary data.</text>
</comment>
<keyword evidence="2" id="KW-1185">Reference proteome</keyword>
<organism evidence="1 2">
    <name type="scientific">Planococcus halotolerans</name>
    <dbReference type="NCBI Taxonomy" id="2233542"/>
    <lineage>
        <taxon>Bacteria</taxon>
        <taxon>Bacillati</taxon>
        <taxon>Bacillota</taxon>
        <taxon>Bacilli</taxon>
        <taxon>Bacillales</taxon>
        <taxon>Caryophanaceae</taxon>
        <taxon>Planococcus</taxon>
    </lineage>
</organism>
<dbReference type="EMBL" id="QLZR01000008">
    <property type="protein sequence ID" value="RAZ74152.1"/>
    <property type="molecule type" value="Genomic_DNA"/>
</dbReference>
<gene>
    <name evidence="1" type="ORF">DP120_16365</name>
</gene>
<proteinExistence type="predicted"/>